<keyword evidence="2" id="KW-0614">Plasmid</keyword>
<feature type="domain" description="TfuA-like core" evidence="1">
    <location>
        <begin position="47"/>
        <end position="166"/>
    </location>
</feature>
<accession>A0A7S5DRD9</accession>
<dbReference type="EMBL" id="MK318969">
    <property type="protein sequence ID" value="QCL09431.1"/>
    <property type="molecule type" value="Genomic_DNA"/>
</dbReference>
<sequence length="241" mass="26111">MKVIFAGPTLHGANLSSNADYELRPPARQGDFHKAIQDGATVIGLIDGVYEYVPAIWHKEILFGLAQGVHILGAASMGALRAAECAAFGMVGIGEIFDGYMSGALEDDSDVAQSHAPAEVGFLPLSEPLVNVRATFLRCLQLSHITTAEHDRLLAAAKAIFFKDRTYKQLVLSSISDGVRASEVLAILRANSVNQKLHDAQLLIEAVTGTPDRRFVPQFSWTFEATSFWKTTFPAFSSTES</sequence>
<geneLocation type="plasmid" evidence="3">
    <name>pColt5.8a</name>
</geneLocation>
<gene>
    <name evidence="2" type="ORF">pC5.7c_564</name>
    <name evidence="3" type="ORF">pC5.8a_108</name>
</gene>
<geneLocation type="plasmid" evidence="2">
    <name>pC5.7c</name>
</geneLocation>
<reference evidence="2" key="1">
    <citation type="submission" date="2018-12" db="EMBL/GenBank/DDBJ databases">
        <title>Three Rhizobium rhizogenes strains isolated from the same crown gall tumor carry diverse plasmids.</title>
        <authorList>
            <person name="Pulawska J."/>
            <person name="Kuzmanovic N."/>
        </authorList>
    </citation>
    <scope>NUCLEOTIDE SEQUENCE</scope>
    <source>
        <strain evidence="2">C5.7</strain>
        <strain evidence="3">Colt5.8</strain>
        <plasmid evidence="2">pC5.7c</plasmid>
        <plasmid evidence="3">pColt5.8a</plasmid>
    </source>
</reference>
<proteinExistence type="predicted"/>
<dbReference type="EMBL" id="MK318971">
    <property type="protein sequence ID" value="QCL09600.1"/>
    <property type="molecule type" value="Genomic_DNA"/>
</dbReference>
<dbReference type="RefSeq" id="WP_201009187.1">
    <property type="nucleotide sequence ID" value="NZ_MK318969.1"/>
</dbReference>
<evidence type="ECO:0000259" key="1">
    <source>
        <dbReference type="Pfam" id="PF07812"/>
    </source>
</evidence>
<evidence type="ECO:0000313" key="3">
    <source>
        <dbReference type="EMBL" id="QCL09600.1"/>
    </source>
</evidence>
<evidence type="ECO:0000313" key="2">
    <source>
        <dbReference type="EMBL" id="QCL09431.1"/>
    </source>
</evidence>
<dbReference type="Pfam" id="PF07812">
    <property type="entry name" value="TfuA"/>
    <property type="match status" value="1"/>
</dbReference>
<name>A0A7S5DRD9_RHIRH</name>
<dbReference type="AlphaFoldDB" id="A0A7S5DRD9"/>
<dbReference type="InterPro" id="IPR012924">
    <property type="entry name" value="TfuA_core"/>
</dbReference>
<protein>
    <submittedName>
        <fullName evidence="2">TfuA-like family protein</fullName>
    </submittedName>
</protein>
<organism evidence="2">
    <name type="scientific">Rhizobium rhizogenes</name>
    <name type="common">Agrobacterium rhizogenes</name>
    <dbReference type="NCBI Taxonomy" id="359"/>
    <lineage>
        <taxon>Bacteria</taxon>
        <taxon>Pseudomonadati</taxon>
        <taxon>Pseudomonadota</taxon>
        <taxon>Alphaproteobacteria</taxon>
        <taxon>Hyphomicrobiales</taxon>
        <taxon>Rhizobiaceae</taxon>
        <taxon>Rhizobium/Agrobacterium group</taxon>
        <taxon>Rhizobium</taxon>
    </lineage>
</organism>